<accession>A0A1I3NPU8</accession>
<dbReference type="AlphaFoldDB" id="A0A1I3NPU8"/>
<dbReference type="RefSeq" id="WP_143068773.1">
    <property type="nucleotide sequence ID" value="NZ_FORQ01000004.1"/>
</dbReference>
<proteinExistence type="predicted"/>
<organism evidence="1 2">
    <name type="scientific">Kaistella treverensis</name>
    <dbReference type="NCBI Taxonomy" id="631455"/>
    <lineage>
        <taxon>Bacteria</taxon>
        <taxon>Pseudomonadati</taxon>
        <taxon>Bacteroidota</taxon>
        <taxon>Flavobacteriia</taxon>
        <taxon>Flavobacteriales</taxon>
        <taxon>Weeksellaceae</taxon>
        <taxon>Chryseobacterium group</taxon>
        <taxon>Kaistella</taxon>
    </lineage>
</organism>
<reference evidence="2" key="1">
    <citation type="submission" date="2016-10" db="EMBL/GenBank/DDBJ databases">
        <authorList>
            <person name="Varghese N."/>
            <person name="Submissions S."/>
        </authorList>
    </citation>
    <scope>NUCLEOTIDE SEQUENCE [LARGE SCALE GENOMIC DNA]</scope>
    <source>
        <strain evidence="2">DSM 22251</strain>
    </source>
</reference>
<dbReference type="Proteomes" id="UP000242560">
    <property type="component" value="Unassembled WGS sequence"/>
</dbReference>
<sequence length="143" mass="17283">MSEKFLRMNFSEKSRSEFKGANLLDPKFNAFIIGITDERVGVYKEDDLLNYFRTVTREKYSVEVATGDMREEYLVLKTWDVYLKFLTDVAEEKLDFAPIVFHEDKFLAEFDFLIEGTWYLYKHEPRAFRYYDHRFHNIDPCTR</sequence>
<gene>
    <name evidence="1" type="ORF">SAMN05421638_2190</name>
</gene>
<name>A0A1I3NPU8_9FLAO</name>
<evidence type="ECO:0000313" key="2">
    <source>
        <dbReference type="Proteomes" id="UP000242560"/>
    </source>
</evidence>
<protein>
    <submittedName>
        <fullName evidence="1">Uncharacterized protein</fullName>
    </submittedName>
</protein>
<keyword evidence="2" id="KW-1185">Reference proteome</keyword>
<evidence type="ECO:0000313" key="1">
    <source>
        <dbReference type="EMBL" id="SFJ10786.1"/>
    </source>
</evidence>
<dbReference type="EMBL" id="FORQ01000004">
    <property type="protein sequence ID" value="SFJ10786.1"/>
    <property type="molecule type" value="Genomic_DNA"/>
</dbReference>